<keyword evidence="13 19" id="KW-0106">Calcium</keyword>
<evidence type="ECO:0000256" key="12">
    <source>
        <dbReference type="ARBA" id="ARBA00022801"/>
    </source>
</evidence>
<keyword evidence="22" id="KW-1185">Reference proteome</keyword>
<evidence type="ECO:0000256" key="15">
    <source>
        <dbReference type="ARBA" id="ARBA00023098"/>
    </source>
</evidence>
<dbReference type="Pfam" id="PF02253">
    <property type="entry name" value="PLA1"/>
    <property type="match status" value="1"/>
</dbReference>
<feature type="binding site" description="in dimeric form" evidence="19">
    <location>
        <position position="207"/>
    </location>
    <ligand>
        <name>Ca(2+)</name>
        <dbReference type="ChEBI" id="CHEBI:29108"/>
        <label>1</label>
    </ligand>
</feature>
<dbReference type="PRINTS" id="PR01486">
    <property type="entry name" value="PHPHLIPASEA1"/>
</dbReference>
<dbReference type="EMBL" id="JAAGSC010000033">
    <property type="protein sequence ID" value="NDY94911.1"/>
    <property type="molecule type" value="Genomic_DNA"/>
</dbReference>
<organism evidence="21 22">
    <name type="scientific">Wenzhouxiangella limi</name>
    <dbReference type="NCBI Taxonomy" id="2707351"/>
    <lineage>
        <taxon>Bacteria</taxon>
        <taxon>Pseudomonadati</taxon>
        <taxon>Pseudomonadota</taxon>
        <taxon>Gammaproteobacteria</taxon>
        <taxon>Chromatiales</taxon>
        <taxon>Wenzhouxiangellaceae</taxon>
        <taxon>Wenzhouxiangella</taxon>
    </lineage>
</organism>
<dbReference type="SUPFAM" id="SSF56931">
    <property type="entry name" value="Outer membrane phospholipase A (OMPLA)"/>
    <property type="match status" value="1"/>
</dbReference>
<dbReference type="GO" id="GO:0004623">
    <property type="term" value="F:phospholipase A2 activity"/>
    <property type="evidence" value="ECO:0007669"/>
    <property type="project" value="UniProtKB-EC"/>
</dbReference>
<keyword evidence="12 20" id="KW-0378">Hydrolase</keyword>
<evidence type="ECO:0000256" key="18">
    <source>
        <dbReference type="PIRSR" id="PIRSR603187-1"/>
    </source>
</evidence>
<evidence type="ECO:0000256" key="9">
    <source>
        <dbReference type="ARBA" id="ARBA00022692"/>
    </source>
</evidence>
<dbReference type="Gene3D" id="2.40.230.10">
    <property type="entry name" value="Phospholipase A1"/>
    <property type="match status" value="1"/>
</dbReference>
<evidence type="ECO:0000256" key="7">
    <source>
        <dbReference type="ARBA" id="ARBA00021726"/>
    </source>
</evidence>
<dbReference type="GO" id="GO:0016042">
    <property type="term" value="P:lipid catabolic process"/>
    <property type="evidence" value="ECO:0007669"/>
    <property type="project" value="UniProtKB-KW"/>
</dbReference>
<dbReference type="GO" id="GO:0009279">
    <property type="term" value="C:cell outer membrane"/>
    <property type="evidence" value="ECO:0007669"/>
    <property type="project" value="UniProtKB-SubCell"/>
</dbReference>
<evidence type="ECO:0000256" key="13">
    <source>
        <dbReference type="ARBA" id="ARBA00022837"/>
    </source>
</evidence>
<dbReference type="InterPro" id="IPR003187">
    <property type="entry name" value="PLipase_A1"/>
</dbReference>
<evidence type="ECO:0000256" key="20">
    <source>
        <dbReference type="RuleBase" id="RU366027"/>
    </source>
</evidence>
<feature type="binding site" description="in dimeric form" evidence="19">
    <location>
        <position position="158"/>
    </location>
    <ligand>
        <name>Ca(2+)</name>
        <dbReference type="ChEBI" id="CHEBI:29108"/>
        <label>1</label>
    </ligand>
</feature>
<comment type="subcellular location">
    <subcellularLocation>
        <location evidence="20">Cell outer membrane</location>
        <topology evidence="20">Multi-pass membrane protein</topology>
    </subcellularLocation>
    <text evidence="20">One of the very few enzymes located there.</text>
</comment>
<comment type="caution">
    <text evidence="21">The sequence shown here is derived from an EMBL/GenBank/DDBJ whole genome shotgun (WGS) entry which is preliminary data.</text>
</comment>
<accession>A0A845V3W1</accession>
<keyword evidence="10 19" id="KW-0479">Metal-binding</keyword>
<name>A0A845V3W1_9GAMM</name>
<evidence type="ECO:0000256" key="1">
    <source>
        <dbReference type="ARBA" id="ARBA00000111"/>
    </source>
</evidence>
<dbReference type="EC" id="3.1.1.32" evidence="5 20"/>
<evidence type="ECO:0000256" key="6">
    <source>
        <dbReference type="ARBA" id="ARBA00013278"/>
    </source>
</evidence>
<feature type="binding site" description="in dimeric form" evidence="19">
    <location>
        <position position="241"/>
    </location>
    <ligand>
        <name>Ca(2+)</name>
        <dbReference type="ChEBI" id="CHEBI:29108"/>
        <label>1</label>
    </ligand>
</feature>
<dbReference type="RefSeq" id="WP_164210323.1">
    <property type="nucleotide sequence ID" value="NZ_JAAGSC010000033.1"/>
</dbReference>
<evidence type="ECO:0000256" key="19">
    <source>
        <dbReference type="PIRSR" id="PIRSR603187-2"/>
    </source>
</evidence>
<feature type="active site" description="Nucleophile" evidence="18">
    <location>
        <position position="197"/>
    </location>
</feature>
<keyword evidence="16" id="KW-0472">Membrane</keyword>
<dbReference type="CDD" id="cd00541">
    <property type="entry name" value="OMPLA"/>
    <property type="match status" value="1"/>
</dbReference>
<protein>
    <recommendedName>
        <fullName evidence="7 20">Phospholipase A1</fullName>
        <ecNumber evidence="5 20">3.1.1.32</ecNumber>
        <ecNumber evidence="6 20">3.1.1.4</ecNumber>
    </recommendedName>
    <alternativeName>
        <fullName evidence="20">Phosphatidylcholine 1-acylhydrolase</fullName>
    </alternativeName>
</protein>
<evidence type="ECO:0000256" key="8">
    <source>
        <dbReference type="ARBA" id="ARBA00022452"/>
    </source>
</evidence>
<keyword evidence="17 20" id="KW-0998">Cell outer membrane</keyword>
<feature type="binding site" description="in dimeric form" evidence="19">
    <location>
        <position position="200"/>
    </location>
    <ligand>
        <name>Ca(2+)</name>
        <dbReference type="ChEBI" id="CHEBI:29108"/>
        <label>1</label>
    </ligand>
</feature>
<dbReference type="PANTHER" id="PTHR40457:SF1">
    <property type="entry name" value="PHOSPHOLIPASE A1"/>
    <property type="match status" value="1"/>
</dbReference>
<dbReference type="GO" id="GO:0046872">
    <property type="term" value="F:metal ion binding"/>
    <property type="evidence" value="ECO:0007669"/>
    <property type="project" value="UniProtKB-KW"/>
</dbReference>
<dbReference type="InterPro" id="IPR036541">
    <property type="entry name" value="PLipase_A1_sf"/>
</dbReference>
<evidence type="ECO:0000313" key="21">
    <source>
        <dbReference type="EMBL" id="NDY94911.1"/>
    </source>
</evidence>
<evidence type="ECO:0000256" key="11">
    <source>
        <dbReference type="ARBA" id="ARBA00022729"/>
    </source>
</evidence>
<evidence type="ECO:0000256" key="3">
    <source>
        <dbReference type="ARBA" id="ARBA00010525"/>
    </source>
</evidence>
<dbReference type="PANTHER" id="PTHR40457">
    <property type="entry name" value="PHOSPHOLIPASE A1"/>
    <property type="match status" value="1"/>
</dbReference>
<keyword evidence="11" id="KW-0732">Signal</keyword>
<dbReference type="EC" id="3.1.1.4" evidence="6 20"/>
<evidence type="ECO:0000313" key="22">
    <source>
        <dbReference type="Proteomes" id="UP000484885"/>
    </source>
</evidence>
<comment type="catalytic activity">
    <reaction evidence="2 20">
        <text>a 1,2-diacyl-sn-glycero-3-phosphocholine + H2O = a 1-acyl-sn-glycero-3-phosphocholine + a fatty acid + H(+)</text>
        <dbReference type="Rhea" id="RHEA:15801"/>
        <dbReference type="ChEBI" id="CHEBI:15377"/>
        <dbReference type="ChEBI" id="CHEBI:15378"/>
        <dbReference type="ChEBI" id="CHEBI:28868"/>
        <dbReference type="ChEBI" id="CHEBI:57643"/>
        <dbReference type="ChEBI" id="CHEBI:58168"/>
        <dbReference type="EC" id="3.1.1.4"/>
    </reaction>
</comment>
<dbReference type="Proteomes" id="UP000484885">
    <property type="component" value="Unassembled WGS sequence"/>
</dbReference>
<comment type="cofactor">
    <cofactor evidence="20">
        <name>Ca(2+)</name>
        <dbReference type="ChEBI" id="CHEBI:29108"/>
    </cofactor>
    <text evidence="20">Binds 1 Ca(2+) ion per monomer. In the dimeric form the Ca(2+) is bound by different amino acids with binding of each Ca(2+) shared with ligands coming from each monomer. The Ca(2+) ion may have a role in catalysis.</text>
</comment>
<comment type="function">
    <text evidence="20">Hydrolysis of phosphatidylcholine with phospholipase A2 (EC 3.1.1.4) and phospholipase A1 (EC 3.1.1.32) activities.</text>
</comment>
<evidence type="ECO:0000256" key="2">
    <source>
        <dbReference type="ARBA" id="ARBA00001604"/>
    </source>
</evidence>
<comment type="similarity">
    <text evidence="3 20">Belongs to the phospholipase A1 family.</text>
</comment>
<evidence type="ECO:0000256" key="16">
    <source>
        <dbReference type="ARBA" id="ARBA00023136"/>
    </source>
</evidence>
<sequence>MATAPALAESPRELRQQVQNCQTIREPEQRLACFDRLLETPQERAEGPGAESATEDIRPVSRMNLFWELDDQTHSGLGRIRAYRPLLATLARWSSSPNGRPSSPNGEAIDDFPLDSVEAFFRISLRTKAWDNPIGDNGDIWVAYTQTAHWQAYNTDNSSPFRETNYMPEVFSAWRVGLPLGERWRWELLSLGFKHQSNGRGSVLGISRSWNRIYANFGFKAQNTEVYLRPWVRVFHEDPDDNADIEDFLGYGDLQVIRHLNQSRLELTARLNPSTRKGMVRLGYHFPLVGDLHGYLSVFSGYGESLIDYNHRQTTLSAGVSMFQF</sequence>
<keyword evidence="15 20" id="KW-0443">Lipid metabolism</keyword>
<evidence type="ECO:0000256" key="5">
    <source>
        <dbReference type="ARBA" id="ARBA00013179"/>
    </source>
</evidence>
<gene>
    <name evidence="21" type="ORF">G3I74_04125</name>
</gene>
<dbReference type="AlphaFoldDB" id="A0A845V3W1"/>
<comment type="subunit">
    <text evidence="4 20">Homodimer; dimerization is reversible, and the dimeric form is the active one.</text>
</comment>
<comment type="catalytic activity">
    <reaction evidence="1 20">
        <text>a 1,2-diacyl-sn-glycero-3-phosphocholine + H2O = a 2-acyl-sn-glycero-3-phosphocholine + a fatty acid + H(+)</text>
        <dbReference type="Rhea" id="RHEA:18689"/>
        <dbReference type="ChEBI" id="CHEBI:15377"/>
        <dbReference type="ChEBI" id="CHEBI:15378"/>
        <dbReference type="ChEBI" id="CHEBI:28868"/>
        <dbReference type="ChEBI" id="CHEBI:57643"/>
        <dbReference type="ChEBI" id="CHEBI:57875"/>
        <dbReference type="EC" id="3.1.1.32"/>
    </reaction>
</comment>
<evidence type="ECO:0000256" key="4">
    <source>
        <dbReference type="ARBA" id="ARBA00011702"/>
    </source>
</evidence>
<proteinExistence type="inferred from homology"/>
<keyword evidence="8" id="KW-1134">Transmembrane beta strand</keyword>
<reference evidence="21 22" key="1">
    <citation type="submission" date="2020-02" db="EMBL/GenBank/DDBJ databases">
        <authorList>
            <person name="Zhang X.-Y."/>
        </authorList>
    </citation>
    <scope>NUCLEOTIDE SEQUENCE [LARGE SCALE GENOMIC DNA]</scope>
    <source>
        <strain evidence="21 22">C33</strain>
    </source>
</reference>
<evidence type="ECO:0000256" key="10">
    <source>
        <dbReference type="ARBA" id="ARBA00022723"/>
    </source>
</evidence>
<keyword evidence="9" id="KW-0812">Transmembrane</keyword>
<keyword evidence="14 20" id="KW-0442">Lipid degradation</keyword>
<evidence type="ECO:0000256" key="14">
    <source>
        <dbReference type="ARBA" id="ARBA00022963"/>
    </source>
</evidence>
<feature type="active site" description="Proton acceptor" evidence="18">
    <location>
        <position position="195"/>
    </location>
</feature>
<evidence type="ECO:0000256" key="17">
    <source>
        <dbReference type="ARBA" id="ARBA00023237"/>
    </source>
</evidence>
<dbReference type="GO" id="GO:0008970">
    <property type="term" value="F:phospholipase A1 activity"/>
    <property type="evidence" value="ECO:0007669"/>
    <property type="project" value="UniProtKB-EC"/>
</dbReference>